<dbReference type="Proteomes" id="UP000292085">
    <property type="component" value="Unassembled WGS sequence"/>
</dbReference>
<name>A0A4Q6Y974_9SPHN</name>
<dbReference type="OrthoDB" id="9811073at2"/>
<gene>
    <name evidence="1" type="ORF">EWE75_02775</name>
</gene>
<evidence type="ECO:0000313" key="1">
    <source>
        <dbReference type="EMBL" id="RZF65936.1"/>
    </source>
</evidence>
<dbReference type="Pfam" id="PF13177">
    <property type="entry name" value="DNA_pol3_delta2"/>
    <property type="match status" value="1"/>
</dbReference>
<dbReference type="InterPro" id="IPR027417">
    <property type="entry name" value="P-loop_NTPase"/>
</dbReference>
<reference evidence="1 2" key="1">
    <citation type="submission" date="2019-02" db="EMBL/GenBank/DDBJ databases">
        <authorList>
            <person name="Li Y."/>
        </authorList>
    </citation>
    <scope>NUCLEOTIDE SEQUENCE [LARGE SCALE GENOMIC DNA]</scope>
    <source>
        <strain evidence="1 2">3-7</strain>
    </source>
</reference>
<accession>A0A4Q6Y974</accession>
<dbReference type="Gene3D" id="3.40.50.300">
    <property type="entry name" value="P-loop containing nucleotide triphosphate hydrolases"/>
    <property type="match status" value="1"/>
</dbReference>
<dbReference type="RefSeq" id="WP_130155174.1">
    <property type="nucleotide sequence ID" value="NZ_SGIS01000003.1"/>
</dbReference>
<proteinExistence type="predicted"/>
<dbReference type="PANTHER" id="PTHR11669:SF8">
    <property type="entry name" value="DNA POLYMERASE III SUBUNIT DELTA"/>
    <property type="match status" value="1"/>
</dbReference>
<keyword evidence="2" id="KW-1185">Reference proteome</keyword>
<protein>
    <submittedName>
        <fullName evidence="1">AAA family ATPase</fullName>
    </submittedName>
</protein>
<sequence>MTLPVGNDAAHAAFAAAMAGDTLHHAWLFAGPEGIGKASFARAAAMRLLADAAAPDTLPPGFDVPENHQTRRLIEAGSHPDYRELRRLPKESDKTGQELARSIPIAQVRALLPMFAMKPSLSSRRVVLIDAIDDVERPGASNALLKSLEEPPAGTIFILISHAPGRLLPTIRSRCRLLRFDPLGERDMKRIVREHLGKADDAEVAALVRAGAGSPGRALGFAGLDLAALDGVLAAIAQDGDRSNARRVKLAKALALKAAQPRYEAFLDRAPAFIAESARDRRGERLRVALDSYDAARALSASARGLSLDAQGTVYEMAGLVAALAK</sequence>
<dbReference type="GO" id="GO:0006261">
    <property type="term" value="P:DNA-templated DNA replication"/>
    <property type="evidence" value="ECO:0007669"/>
    <property type="project" value="TreeGrafter"/>
</dbReference>
<dbReference type="EMBL" id="SGIS01000003">
    <property type="protein sequence ID" value="RZF65936.1"/>
    <property type="molecule type" value="Genomic_DNA"/>
</dbReference>
<dbReference type="InterPro" id="IPR050238">
    <property type="entry name" value="DNA_Rep/Repair_Clamp_Loader"/>
</dbReference>
<dbReference type="SUPFAM" id="SSF52540">
    <property type="entry name" value="P-loop containing nucleoside triphosphate hydrolases"/>
    <property type="match status" value="1"/>
</dbReference>
<dbReference type="PANTHER" id="PTHR11669">
    <property type="entry name" value="REPLICATION FACTOR C / DNA POLYMERASE III GAMMA-TAU SUBUNIT"/>
    <property type="match status" value="1"/>
</dbReference>
<evidence type="ECO:0000313" key="2">
    <source>
        <dbReference type="Proteomes" id="UP000292085"/>
    </source>
</evidence>
<dbReference type="AlphaFoldDB" id="A0A4Q6Y974"/>
<organism evidence="1 2">
    <name type="scientific">Sphingomonas populi</name>
    <dbReference type="NCBI Taxonomy" id="2484750"/>
    <lineage>
        <taxon>Bacteria</taxon>
        <taxon>Pseudomonadati</taxon>
        <taxon>Pseudomonadota</taxon>
        <taxon>Alphaproteobacteria</taxon>
        <taxon>Sphingomonadales</taxon>
        <taxon>Sphingomonadaceae</taxon>
        <taxon>Sphingomonas</taxon>
    </lineage>
</organism>
<dbReference type="GO" id="GO:0009360">
    <property type="term" value="C:DNA polymerase III complex"/>
    <property type="evidence" value="ECO:0007669"/>
    <property type="project" value="TreeGrafter"/>
</dbReference>
<comment type="caution">
    <text evidence="1">The sequence shown here is derived from an EMBL/GenBank/DDBJ whole genome shotgun (WGS) entry which is preliminary data.</text>
</comment>